<dbReference type="SMART" id="SM00838">
    <property type="entry name" value="EFG_C"/>
    <property type="match status" value="1"/>
</dbReference>
<dbReference type="Gene3D" id="2.40.30.10">
    <property type="entry name" value="Translation factors"/>
    <property type="match status" value="1"/>
</dbReference>
<dbReference type="Proteomes" id="UP000051445">
    <property type="component" value="Unassembled WGS sequence"/>
</dbReference>
<dbReference type="OrthoDB" id="9801591at2"/>
<dbReference type="CDD" id="cd03711">
    <property type="entry name" value="Tet_C"/>
    <property type="match status" value="1"/>
</dbReference>
<dbReference type="InterPro" id="IPR005225">
    <property type="entry name" value="Small_GTP-bd"/>
</dbReference>
<dbReference type="NCBIfam" id="TIGR00231">
    <property type="entry name" value="small_GTP"/>
    <property type="match status" value="1"/>
</dbReference>
<dbReference type="Gene3D" id="3.30.70.240">
    <property type="match status" value="1"/>
</dbReference>
<evidence type="ECO:0000256" key="1">
    <source>
        <dbReference type="ARBA" id="ARBA00022741"/>
    </source>
</evidence>
<gene>
    <name evidence="6" type="ORF">FD27_GL000424</name>
</gene>
<name>A0A0R1PAM4_9LACO</name>
<dbReference type="InterPro" id="IPR035647">
    <property type="entry name" value="EFG_III/V"/>
</dbReference>
<dbReference type="InterPro" id="IPR027417">
    <property type="entry name" value="P-loop_NTPase"/>
</dbReference>
<keyword evidence="7" id="KW-1185">Reference proteome</keyword>
<dbReference type="EMBL" id="AZER01000014">
    <property type="protein sequence ID" value="KRL27684.1"/>
    <property type="molecule type" value="Genomic_DNA"/>
</dbReference>
<dbReference type="SUPFAM" id="SSF52540">
    <property type="entry name" value="P-loop containing nucleoside triphosphate hydrolases"/>
    <property type="match status" value="1"/>
</dbReference>
<dbReference type="PATRIC" id="fig|1423746.3.peg.432"/>
<feature type="domain" description="Tr-type G" evidence="5">
    <location>
        <begin position="1"/>
        <end position="227"/>
    </location>
</feature>
<dbReference type="PANTHER" id="PTHR43261:SF1">
    <property type="entry name" value="RIBOSOME-RELEASING FACTOR 2, MITOCHONDRIAL"/>
    <property type="match status" value="1"/>
</dbReference>
<comment type="caution">
    <text evidence="6">The sequence shown here is derived from an EMBL/GenBank/DDBJ whole genome shotgun (WGS) entry which is preliminary data.</text>
</comment>
<dbReference type="InterPro" id="IPR000795">
    <property type="entry name" value="T_Tr_GTP-bd_dom"/>
</dbReference>
<dbReference type="Pfam" id="PF03764">
    <property type="entry name" value="EFG_IV"/>
    <property type="match status" value="1"/>
</dbReference>
<dbReference type="Gene3D" id="3.40.50.300">
    <property type="entry name" value="P-loop containing nucleotide triphosphate hydrolases"/>
    <property type="match status" value="1"/>
</dbReference>
<evidence type="ECO:0000313" key="7">
    <source>
        <dbReference type="Proteomes" id="UP000051445"/>
    </source>
</evidence>
<dbReference type="GO" id="GO:0003924">
    <property type="term" value="F:GTPase activity"/>
    <property type="evidence" value="ECO:0007669"/>
    <property type="project" value="InterPro"/>
</dbReference>
<dbReference type="SMART" id="SM00889">
    <property type="entry name" value="EFG_IV"/>
    <property type="match status" value="1"/>
</dbReference>
<dbReference type="InterPro" id="IPR005517">
    <property type="entry name" value="Transl_elong_EFG/EF2_IV"/>
</dbReference>
<dbReference type="SUPFAM" id="SSF54211">
    <property type="entry name" value="Ribosomal protein S5 domain 2-like"/>
    <property type="match status" value="1"/>
</dbReference>
<dbReference type="InterPro" id="IPR035650">
    <property type="entry name" value="Tet_C"/>
</dbReference>
<evidence type="ECO:0000259" key="5">
    <source>
        <dbReference type="PROSITE" id="PS51722"/>
    </source>
</evidence>
<dbReference type="AlphaFoldDB" id="A0A0R1PAM4"/>
<dbReference type="SUPFAM" id="SSF50447">
    <property type="entry name" value="Translation proteins"/>
    <property type="match status" value="1"/>
</dbReference>
<dbReference type="Gene3D" id="3.30.70.870">
    <property type="entry name" value="Elongation Factor G (Translational Gtpase), domain 3"/>
    <property type="match status" value="1"/>
</dbReference>
<sequence>MKKIVTGIVAHVDAGKTTLSEALLYQSGQLRQLGRVDQGSAFLDTDQLEKQRGITIHSHQASIQYGQIQLTLLDTPGHVDFAYQTEQVLAVLDYAILVVSAVDGIQGHTRMLWRLLKAHHVPTFIFINKNDLTGANPQHVIKQLQNEFDGGCLPLDTQPTAAQLESIATLDENVLNQYLTNGKISDSAIRTLIQQQKLFPIYQGAALKLTGVDALMTGLEKWTQERQWSESFGARIFKVSHDTQDNRLTWLRVTGGELPAKATIKQGQKIDQIRVYNGAKFTIKQVLHAGEVAAVTGLTDSKPGEGLGDIQNSFQNILQPVLSYAVDCQENDPHKVLTALRELEDEDPQLHVTWDGHLAQIRLQIMGSVQLEILQQTLQERYHLTVDFTAGETLYKETITGKVEGVGHFEPLRHYAEAHLLLEPAKRGTGLTFANDCSVDVLRKNWQHQIMVSLGSKEHRGVLIGAPLTDVKITLIGGRGKIVHTEGGDFRQATYRAVRQGLMMLKQRGQCQLLEPWYQYRLTVPTDQVGRAINDIQQMSGTFNLQQGTQQDIGVLTGTAPVSEMRDYAQQVRAYSHGQGQLELTVDGYQPCHNANMVIASHHYDPTADLDNTPDSVFCAHGAGYPVKWDQVPAKARFPYQYPVNM</sequence>
<dbReference type="GO" id="GO:0006412">
    <property type="term" value="P:translation"/>
    <property type="evidence" value="ECO:0007669"/>
    <property type="project" value="UniProtKB-KW"/>
</dbReference>
<dbReference type="SUPFAM" id="SSF54980">
    <property type="entry name" value="EF-G C-terminal domain-like"/>
    <property type="match status" value="2"/>
</dbReference>
<dbReference type="GO" id="GO:0046677">
    <property type="term" value="P:response to antibiotic"/>
    <property type="evidence" value="ECO:0007669"/>
    <property type="project" value="UniProtKB-KW"/>
</dbReference>
<dbReference type="Gene3D" id="3.30.230.10">
    <property type="match status" value="1"/>
</dbReference>
<dbReference type="STRING" id="1423746.FD27_GL000424"/>
<dbReference type="PRINTS" id="PR00315">
    <property type="entry name" value="ELONGATNFCT"/>
</dbReference>
<dbReference type="Pfam" id="PF14492">
    <property type="entry name" value="EFG_III"/>
    <property type="match status" value="1"/>
</dbReference>
<keyword evidence="1" id="KW-0547">Nucleotide-binding</keyword>
<dbReference type="Pfam" id="PF00009">
    <property type="entry name" value="GTP_EFTU"/>
    <property type="match status" value="1"/>
</dbReference>
<dbReference type="GO" id="GO:0032790">
    <property type="term" value="P:ribosome disassembly"/>
    <property type="evidence" value="ECO:0007669"/>
    <property type="project" value="TreeGrafter"/>
</dbReference>
<organism evidence="6 7">
    <name type="scientific">Limosilactobacillus frumenti DSM 13145</name>
    <dbReference type="NCBI Taxonomy" id="1423746"/>
    <lineage>
        <taxon>Bacteria</taxon>
        <taxon>Bacillati</taxon>
        <taxon>Bacillota</taxon>
        <taxon>Bacilli</taxon>
        <taxon>Lactobacillales</taxon>
        <taxon>Lactobacillaceae</taxon>
        <taxon>Limosilactobacillus</taxon>
    </lineage>
</organism>
<dbReference type="GO" id="GO:0005525">
    <property type="term" value="F:GTP binding"/>
    <property type="evidence" value="ECO:0007669"/>
    <property type="project" value="UniProtKB-KW"/>
</dbReference>
<dbReference type="RefSeq" id="WP_057749458.1">
    <property type="nucleotide sequence ID" value="NZ_AZER01000014.1"/>
</dbReference>
<evidence type="ECO:0000256" key="3">
    <source>
        <dbReference type="ARBA" id="ARBA00023134"/>
    </source>
</evidence>
<evidence type="ECO:0000256" key="4">
    <source>
        <dbReference type="ARBA" id="ARBA00023251"/>
    </source>
</evidence>
<dbReference type="InterPro" id="IPR020568">
    <property type="entry name" value="Ribosomal_Su5_D2-typ_SF"/>
</dbReference>
<dbReference type="InterPro" id="IPR000640">
    <property type="entry name" value="EFG_V-like"/>
</dbReference>
<dbReference type="InterPro" id="IPR041095">
    <property type="entry name" value="EFG_II"/>
</dbReference>
<dbReference type="InterPro" id="IPR009000">
    <property type="entry name" value="Transl_B-barrel_sf"/>
</dbReference>
<keyword evidence="2" id="KW-0648">Protein biosynthesis</keyword>
<reference evidence="6 7" key="1">
    <citation type="journal article" date="2015" name="Genome Announc.">
        <title>Expanding the biotechnology potential of lactobacilli through comparative genomics of 213 strains and associated genera.</title>
        <authorList>
            <person name="Sun Z."/>
            <person name="Harris H.M."/>
            <person name="McCann A."/>
            <person name="Guo C."/>
            <person name="Argimon S."/>
            <person name="Zhang W."/>
            <person name="Yang X."/>
            <person name="Jeffery I.B."/>
            <person name="Cooney J.C."/>
            <person name="Kagawa T.F."/>
            <person name="Liu W."/>
            <person name="Song Y."/>
            <person name="Salvetti E."/>
            <person name="Wrobel A."/>
            <person name="Rasinkangas P."/>
            <person name="Parkhill J."/>
            <person name="Rea M.C."/>
            <person name="O'Sullivan O."/>
            <person name="Ritari J."/>
            <person name="Douillard F.P."/>
            <person name="Paul Ross R."/>
            <person name="Yang R."/>
            <person name="Briner A.E."/>
            <person name="Felis G.E."/>
            <person name="de Vos W.M."/>
            <person name="Barrangou R."/>
            <person name="Klaenhammer T.R."/>
            <person name="Caufield P.W."/>
            <person name="Cui Y."/>
            <person name="Zhang H."/>
            <person name="O'Toole P.W."/>
        </authorList>
    </citation>
    <scope>NUCLEOTIDE SEQUENCE [LARGE SCALE GENOMIC DNA]</scope>
    <source>
        <strain evidence="6 7">DSM 13145</strain>
    </source>
</reference>
<evidence type="ECO:0000256" key="2">
    <source>
        <dbReference type="ARBA" id="ARBA00022917"/>
    </source>
</evidence>
<keyword evidence="3" id="KW-0342">GTP-binding</keyword>
<dbReference type="Pfam" id="PF00679">
    <property type="entry name" value="EFG_C"/>
    <property type="match status" value="1"/>
</dbReference>
<proteinExistence type="predicted"/>
<keyword evidence="4" id="KW-0046">Antibiotic resistance</keyword>
<dbReference type="InterPro" id="IPR014721">
    <property type="entry name" value="Ribsml_uS5_D2-typ_fold_subgr"/>
</dbReference>
<protein>
    <submittedName>
        <fullName evidence="6">Tetracycline resistance protein Tet (M)</fullName>
    </submittedName>
</protein>
<dbReference type="PROSITE" id="PS51722">
    <property type="entry name" value="G_TR_2"/>
    <property type="match status" value="1"/>
</dbReference>
<evidence type="ECO:0000313" key="6">
    <source>
        <dbReference type="EMBL" id="KRL27684.1"/>
    </source>
</evidence>
<accession>A0A0R1PAM4</accession>
<dbReference type="PANTHER" id="PTHR43261">
    <property type="entry name" value="TRANSLATION ELONGATION FACTOR G-RELATED"/>
    <property type="match status" value="1"/>
</dbReference>